<sequence>MAKGLASSATEDLAMNRVKDLSLYHQILRNLNSPELLLTHAARLAKKAEVRSIFLFGAEERSLLNIADLIDAANYFLSILQQGWVPLQDFPLLNPRLSRFDRRKLLSSPSSSSSSLILSKRNVTFSVVADGDAARGYGRLLRIGKESLNERFVLAYRDYLGM</sequence>
<dbReference type="Pfam" id="PF23655">
    <property type="entry name" value="LYRM_2"/>
    <property type="match status" value="1"/>
</dbReference>
<dbReference type="PANTHER" id="PTHR36724:SF1">
    <property type="entry name" value="COMPLEX 1 LYR-LIKE PROTEIN"/>
    <property type="match status" value="1"/>
</dbReference>
<reference evidence="2 3" key="1">
    <citation type="journal article" date="2014" name="Agronomy (Basel)">
        <title>A Draft Genome Sequence for Ensete ventricosum, the Drought-Tolerant Tree Against Hunger.</title>
        <authorList>
            <person name="Harrison J."/>
            <person name="Moore K.A."/>
            <person name="Paszkiewicz K."/>
            <person name="Jones T."/>
            <person name="Grant M."/>
            <person name="Ambacheew D."/>
            <person name="Muzemil S."/>
            <person name="Studholme D.J."/>
        </authorList>
    </citation>
    <scope>NUCLEOTIDE SEQUENCE [LARGE SCALE GENOMIC DNA]</scope>
</reference>
<dbReference type="InterPro" id="IPR056185">
    <property type="entry name" value="LYRM_2_plant"/>
</dbReference>
<dbReference type="Proteomes" id="UP000287651">
    <property type="component" value="Unassembled WGS sequence"/>
</dbReference>
<evidence type="ECO:0000259" key="1">
    <source>
        <dbReference type="Pfam" id="PF23655"/>
    </source>
</evidence>
<dbReference type="AlphaFoldDB" id="A0A427ARD1"/>
<evidence type="ECO:0000313" key="2">
    <source>
        <dbReference type="EMBL" id="RRT78802.1"/>
    </source>
</evidence>
<accession>A0A427ARD1</accession>
<organism evidence="2 3">
    <name type="scientific">Ensete ventricosum</name>
    <name type="common">Abyssinian banana</name>
    <name type="synonym">Musa ensete</name>
    <dbReference type="NCBI Taxonomy" id="4639"/>
    <lineage>
        <taxon>Eukaryota</taxon>
        <taxon>Viridiplantae</taxon>
        <taxon>Streptophyta</taxon>
        <taxon>Embryophyta</taxon>
        <taxon>Tracheophyta</taxon>
        <taxon>Spermatophyta</taxon>
        <taxon>Magnoliopsida</taxon>
        <taxon>Liliopsida</taxon>
        <taxon>Zingiberales</taxon>
        <taxon>Musaceae</taxon>
        <taxon>Ensete</taxon>
    </lineage>
</organism>
<feature type="non-terminal residue" evidence="2">
    <location>
        <position position="162"/>
    </location>
</feature>
<dbReference type="PANTHER" id="PTHR36724">
    <property type="entry name" value="COMPLEX 1 LYR-LIKE PROTEIN"/>
    <property type="match status" value="1"/>
</dbReference>
<dbReference type="EMBL" id="AMZH03001583">
    <property type="protein sequence ID" value="RRT78802.1"/>
    <property type="molecule type" value="Genomic_DNA"/>
</dbReference>
<evidence type="ECO:0000313" key="3">
    <source>
        <dbReference type="Proteomes" id="UP000287651"/>
    </source>
</evidence>
<protein>
    <recommendedName>
        <fullName evidence="1">LYR motif containing domain-containing protein</fullName>
    </recommendedName>
</protein>
<gene>
    <name evidence="2" type="ORF">B296_00026530</name>
</gene>
<proteinExistence type="predicted"/>
<feature type="domain" description="LYR motif containing" evidence="1">
    <location>
        <begin position="12"/>
        <end position="81"/>
    </location>
</feature>
<comment type="caution">
    <text evidence="2">The sequence shown here is derived from an EMBL/GenBank/DDBJ whole genome shotgun (WGS) entry which is preliminary data.</text>
</comment>
<name>A0A427ARD1_ENSVE</name>